<comment type="caution">
    <text evidence="2">The sequence shown here is derived from an EMBL/GenBank/DDBJ whole genome shotgun (WGS) entry which is preliminary data.</text>
</comment>
<name>A0AAE8MYX2_9PEZI</name>
<keyword evidence="3" id="KW-1185">Reference proteome</keyword>
<organism evidence="2 3">
    <name type="scientific">Cephalotrichum gorgonifer</name>
    <dbReference type="NCBI Taxonomy" id="2041049"/>
    <lineage>
        <taxon>Eukaryota</taxon>
        <taxon>Fungi</taxon>
        <taxon>Dikarya</taxon>
        <taxon>Ascomycota</taxon>
        <taxon>Pezizomycotina</taxon>
        <taxon>Sordariomycetes</taxon>
        <taxon>Hypocreomycetidae</taxon>
        <taxon>Microascales</taxon>
        <taxon>Microascaceae</taxon>
        <taxon>Cephalotrichum</taxon>
    </lineage>
</organism>
<dbReference type="AlphaFoldDB" id="A0AAE8MYX2"/>
<dbReference type="Proteomes" id="UP001187682">
    <property type="component" value="Unassembled WGS sequence"/>
</dbReference>
<evidence type="ECO:0000313" key="2">
    <source>
        <dbReference type="EMBL" id="SPO03155.1"/>
    </source>
</evidence>
<sequence length="504" mass="58299">MDRIIIDPYKKGQLHEVADLMLVIYRTLVDIRYLHPSWIHEGPHDVDALIPMYRSHGVGDSVIYLYSILPYVDTGGVERVDFLQGGRFADFRLEEDVEQGRDPFYDGRDMPPHMTALSLQGNHRSAMVYNSRKHGISITDQEWMGSTDHNINEGWVSENDGIDDGSDDENEEDDEENEENENDRVDEDDDEDDKDDDISMRENEYDEGQPAGRVLRDIHRWFRELIELPGDGEQSGWEWDPDLTKPLYLKRGWPHSFDGDSFVVDHARAIALDAVKRKLNGPAEEVRRMESNVGYENYSSVIWRREKLASAKTDEEKWVARWELWREESIFRPDMEVLRRAKEEMDSVKHEEAPLLEVKKLRETLRWKSERLSYVREADVPVAETEARLPYAEEELEVLRKAYAAARADADRLFPGRSSTPDPVAQEVKGWEGKREFLTGHMDKARRDVIAVREWMTQLPDVGADGARKLAQEFLDNGQGRVESYSGQISEVDETLKKYALPGD</sequence>
<proteinExistence type="predicted"/>
<reference evidence="2" key="1">
    <citation type="submission" date="2018-03" db="EMBL/GenBank/DDBJ databases">
        <authorList>
            <person name="Guldener U."/>
        </authorList>
    </citation>
    <scope>NUCLEOTIDE SEQUENCE</scope>
</reference>
<feature type="compositionally biased region" description="Acidic residues" evidence="1">
    <location>
        <begin position="160"/>
        <end position="196"/>
    </location>
</feature>
<protein>
    <submittedName>
        <fullName evidence="2">Uncharacterized protein</fullName>
    </submittedName>
</protein>
<evidence type="ECO:0000256" key="1">
    <source>
        <dbReference type="SAM" id="MobiDB-lite"/>
    </source>
</evidence>
<accession>A0AAE8MYX2</accession>
<evidence type="ECO:0000313" key="3">
    <source>
        <dbReference type="Proteomes" id="UP001187682"/>
    </source>
</evidence>
<dbReference type="EMBL" id="ONZQ02000007">
    <property type="protein sequence ID" value="SPO03155.1"/>
    <property type="molecule type" value="Genomic_DNA"/>
</dbReference>
<feature type="region of interest" description="Disordered" evidence="1">
    <location>
        <begin position="140"/>
        <end position="210"/>
    </location>
</feature>
<gene>
    <name evidence="2" type="ORF">DNG_05837</name>
</gene>